<name>A0A0L6W0X7_9FIRM</name>
<protein>
    <recommendedName>
        <fullName evidence="5">Pseudouridine synthase</fullName>
        <ecNumber evidence="5">5.4.99.-</ecNumber>
    </recommendedName>
</protein>
<dbReference type="SUPFAM" id="SSF55174">
    <property type="entry name" value="Alpha-L RNA-binding motif"/>
    <property type="match status" value="1"/>
</dbReference>
<dbReference type="CDD" id="cd00165">
    <property type="entry name" value="S4"/>
    <property type="match status" value="1"/>
</dbReference>
<evidence type="ECO:0000259" key="6">
    <source>
        <dbReference type="SMART" id="SM00363"/>
    </source>
</evidence>
<dbReference type="GO" id="GO:0005829">
    <property type="term" value="C:cytosol"/>
    <property type="evidence" value="ECO:0007669"/>
    <property type="project" value="UniProtKB-ARBA"/>
</dbReference>
<dbReference type="GO" id="GO:0000455">
    <property type="term" value="P:enzyme-directed rRNA pseudouridine synthesis"/>
    <property type="evidence" value="ECO:0007669"/>
    <property type="project" value="UniProtKB-ARBA"/>
</dbReference>
<evidence type="ECO:0000313" key="8">
    <source>
        <dbReference type="Proteomes" id="UP000037175"/>
    </source>
</evidence>
<sequence>MAEKERQRLDKVLAHMGLGTRKEAKKLIKERKVEVNGELAQDPGLHVRPGQDRIVVNGKPVEYRQFVYLMLNKPQGVLSATGDESGQVVVDLLSPNYQSFHPFPVGRLDKDTEGLLLLTNDGHLAHRLLSPKKHVPKTYYAIVSGMVTQEDVEMFRQGVVLDDGYRTLPGCLKILRFGPESEVELTIYEGKYHQVKRMFQAVGKTVTYLKRIAMGPLTLDNTLKPGEYRELTEEEITSLREHPGDTG</sequence>
<keyword evidence="2 4" id="KW-0694">RNA-binding</keyword>
<dbReference type="Gene3D" id="3.10.290.10">
    <property type="entry name" value="RNA-binding S4 domain"/>
    <property type="match status" value="1"/>
</dbReference>
<evidence type="ECO:0000256" key="5">
    <source>
        <dbReference type="RuleBase" id="RU003887"/>
    </source>
</evidence>
<evidence type="ECO:0000256" key="2">
    <source>
        <dbReference type="ARBA" id="ARBA00022884"/>
    </source>
</evidence>
<dbReference type="PATRIC" id="fig|281456.6.peg.2298"/>
<dbReference type="InterPro" id="IPR020103">
    <property type="entry name" value="PsdUridine_synth_cat_dom_sf"/>
</dbReference>
<dbReference type="PANTHER" id="PTHR47683">
    <property type="entry name" value="PSEUDOURIDINE SYNTHASE FAMILY PROTEIN-RELATED"/>
    <property type="match status" value="1"/>
</dbReference>
<evidence type="ECO:0000313" key="7">
    <source>
        <dbReference type="EMBL" id="KNZ69232.1"/>
    </source>
</evidence>
<dbReference type="InterPro" id="IPR018496">
    <property type="entry name" value="PsdUridine_synth_RsuA/RluB_CS"/>
</dbReference>
<reference evidence="8" key="1">
    <citation type="submission" date="2015-07" db="EMBL/GenBank/DDBJ databases">
        <title>Complete Genome of Thermincola ferriacetica strain Z-0001T.</title>
        <authorList>
            <person name="Lusk B."/>
            <person name="Badalamenti J.P."/>
            <person name="Parameswaran P."/>
            <person name="Bond D.R."/>
            <person name="Torres C.I."/>
        </authorList>
    </citation>
    <scope>NUCLEOTIDE SEQUENCE [LARGE SCALE GENOMIC DNA]</scope>
    <source>
        <strain evidence="8">Z-0001</strain>
    </source>
</reference>
<dbReference type="InterPro" id="IPR000748">
    <property type="entry name" value="PsdUridine_synth_RsuA/RluB/E/F"/>
</dbReference>
<dbReference type="Gene3D" id="3.30.70.580">
    <property type="entry name" value="Pseudouridine synthase I, catalytic domain, N-terminal subdomain"/>
    <property type="match status" value="1"/>
</dbReference>
<dbReference type="NCBIfam" id="TIGR00093">
    <property type="entry name" value="pseudouridine synthase"/>
    <property type="match status" value="1"/>
</dbReference>
<dbReference type="EC" id="5.4.99.-" evidence="5"/>
<dbReference type="FunFam" id="3.30.70.1560:FF:000001">
    <property type="entry name" value="Pseudouridine synthase"/>
    <property type="match status" value="1"/>
</dbReference>
<comment type="similarity">
    <text evidence="1 5">Belongs to the pseudouridine synthase RsuA family.</text>
</comment>
<dbReference type="InterPro" id="IPR020094">
    <property type="entry name" value="TruA/RsuA/RluB/E/F_N"/>
</dbReference>
<evidence type="ECO:0000256" key="1">
    <source>
        <dbReference type="ARBA" id="ARBA00008348"/>
    </source>
</evidence>
<dbReference type="Pfam" id="PF01479">
    <property type="entry name" value="S4"/>
    <property type="match status" value="1"/>
</dbReference>
<comment type="caution">
    <text evidence="7">The sequence shown here is derived from an EMBL/GenBank/DDBJ whole genome shotgun (WGS) entry which is preliminary data.</text>
</comment>
<dbReference type="InterPro" id="IPR006145">
    <property type="entry name" value="PsdUridine_synth_RsuA/RluA"/>
</dbReference>
<dbReference type="GO" id="GO:0120159">
    <property type="term" value="F:rRNA pseudouridine synthase activity"/>
    <property type="evidence" value="ECO:0007669"/>
    <property type="project" value="UniProtKB-ARBA"/>
</dbReference>
<dbReference type="InterPro" id="IPR036986">
    <property type="entry name" value="S4_RNA-bd_sf"/>
</dbReference>
<dbReference type="EMBL" id="LGTE01000015">
    <property type="protein sequence ID" value="KNZ69232.1"/>
    <property type="molecule type" value="Genomic_DNA"/>
</dbReference>
<evidence type="ECO:0000256" key="3">
    <source>
        <dbReference type="ARBA" id="ARBA00023235"/>
    </source>
</evidence>
<organism evidence="7 8">
    <name type="scientific">Thermincola ferriacetica</name>
    <dbReference type="NCBI Taxonomy" id="281456"/>
    <lineage>
        <taxon>Bacteria</taxon>
        <taxon>Bacillati</taxon>
        <taxon>Bacillota</taxon>
        <taxon>Clostridia</taxon>
        <taxon>Eubacteriales</taxon>
        <taxon>Thermincolaceae</taxon>
        <taxon>Thermincola</taxon>
    </lineage>
</organism>
<feature type="domain" description="RNA-binding S4" evidence="6">
    <location>
        <begin position="7"/>
        <end position="66"/>
    </location>
</feature>
<dbReference type="PROSITE" id="PS50889">
    <property type="entry name" value="S4"/>
    <property type="match status" value="1"/>
</dbReference>
<dbReference type="Gene3D" id="3.30.70.1560">
    <property type="entry name" value="Alpha-L RNA-binding motif"/>
    <property type="match status" value="1"/>
</dbReference>
<dbReference type="SUPFAM" id="SSF55120">
    <property type="entry name" value="Pseudouridine synthase"/>
    <property type="match status" value="1"/>
</dbReference>
<keyword evidence="8" id="KW-1185">Reference proteome</keyword>
<dbReference type="InterPro" id="IPR002942">
    <property type="entry name" value="S4_RNA-bd"/>
</dbReference>
<keyword evidence="3 5" id="KW-0413">Isomerase</keyword>
<dbReference type="CDD" id="cd02553">
    <property type="entry name" value="PseudoU_synth_RsuA"/>
    <property type="match status" value="1"/>
</dbReference>
<dbReference type="PROSITE" id="PS01149">
    <property type="entry name" value="PSI_RSU"/>
    <property type="match status" value="1"/>
</dbReference>
<dbReference type="GO" id="GO:0003723">
    <property type="term" value="F:RNA binding"/>
    <property type="evidence" value="ECO:0007669"/>
    <property type="project" value="UniProtKB-KW"/>
</dbReference>
<gene>
    <name evidence="7" type="ORF">Tfer_2178</name>
</gene>
<evidence type="ECO:0000256" key="4">
    <source>
        <dbReference type="PROSITE-ProRule" id="PRU00182"/>
    </source>
</evidence>
<dbReference type="SMART" id="SM00363">
    <property type="entry name" value="S4"/>
    <property type="match status" value="1"/>
</dbReference>
<dbReference type="FunFam" id="3.10.290.10:FF:000003">
    <property type="entry name" value="Pseudouridine synthase"/>
    <property type="match status" value="1"/>
</dbReference>
<dbReference type="InterPro" id="IPR042092">
    <property type="entry name" value="PsdUridine_s_RsuA/RluB/E/F_cat"/>
</dbReference>
<dbReference type="Proteomes" id="UP000037175">
    <property type="component" value="Unassembled WGS sequence"/>
</dbReference>
<dbReference type="InterPro" id="IPR050343">
    <property type="entry name" value="RsuA_PseudoU_synthase"/>
</dbReference>
<dbReference type="RefSeq" id="WP_052218345.1">
    <property type="nucleotide sequence ID" value="NZ_LGTE01000015.1"/>
</dbReference>
<dbReference type="PANTHER" id="PTHR47683:SF4">
    <property type="entry name" value="PSEUDOURIDINE SYNTHASE"/>
    <property type="match status" value="1"/>
</dbReference>
<accession>A0A0L6W0X7</accession>
<dbReference type="AlphaFoldDB" id="A0A0L6W0X7"/>
<dbReference type="Pfam" id="PF00849">
    <property type="entry name" value="PseudoU_synth_2"/>
    <property type="match status" value="1"/>
</dbReference>
<proteinExistence type="inferred from homology"/>